<reference evidence="3" key="1">
    <citation type="submission" date="2018-08" db="EMBL/GenBank/DDBJ databases">
        <authorList>
            <person name="Grouzdev D.S."/>
            <person name="Krutkina M.S."/>
        </authorList>
    </citation>
    <scope>NUCLEOTIDE SEQUENCE [LARGE SCALE GENOMIC DNA]</scope>
    <source>
        <strain evidence="3">4-11</strain>
    </source>
</reference>
<feature type="domain" description="GmrSD restriction endonucleases N-terminal" evidence="1">
    <location>
        <begin position="15"/>
        <end position="226"/>
    </location>
</feature>
<organism evidence="2 3">
    <name type="scientific">Sphaerochaeta halotolerans</name>
    <dbReference type="NCBI Taxonomy" id="2293840"/>
    <lineage>
        <taxon>Bacteria</taxon>
        <taxon>Pseudomonadati</taxon>
        <taxon>Spirochaetota</taxon>
        <taxon>Spirochaetia</taxon>
        <taxon>Spirochaetales</taxon>
        <taxon>Sphaerochaetaceae</taxon>
        <taxon>Sphaerochaeta</taxon>
    </lineage>
</organism>
<keyword evidence="3" id="KW-1185">Reference proteome</keyword>
<evidence type="ECO:0000313" key="2">
    <source>
        <dbReference type="EMBL" id="RFU95061.1"/>
    </source>
</evidence>
<protein>
    <submittedName>
        <fullName evidence="2">DUF262 domain-containing protein</fullName>
    </submittedName>
</protein>
<feature type="non-terminal residue" evidence="2">
    <location>
        <position position="401"/>
    </location>
</feature>
<dbReference type="AlphaFoldDB" id="A0A372MH02"/>
<dbReference type="RefSeq" id="WP_165849508.1">
    <property type="nucleotide sequence ID" value="NZ_QUWK01000005.1"/>
</dbReference>
<sequence>MDNICYSGEVFTFLDLIKRYEVEIPIIQRDYAQGRIDKKELRRNFLEALRDSLVSGKKIRLDFIYGSFVNSSFQPLDGQQRLTTLFLLHWYALIKIVKDNKERRKLLNKFTYETRISSREFCQSLVNNFFHIPMKDMTLSEVIIDSNWFFLSWKRDPTIDSMLRTIDDIHELFFDIEGLWDLLEKENLISFYFVELENIGLTDDLYIKMNARGMLLTAFENFKASLLKLSIENDFEPGIDPRDSFFTRVDTVWTDYFWTNFRRDNSIDKAFLRFISTIIMIRLAIERDKYKAEERNPLIQELQDKPDSIKSKYFSQEGFKYLYDCFHLYSNLSDDIDLTLDFPLWRHQPVDSIISEVVYEEGQYSTAQFYRSSYSMAFRCSWWVRANRIFKTEGLSAMVSA</sequence>
<name>A0A372MH02_9SPIR</name>
<proteinExistence type="predicted"/>
<dbReference type="Pfam" id="PF03235">
    <property type="entry name" value="GmrSD_N"/>
    <property type="match status" value="1"/>
</dbReference>
<evidence type="ECO:0000313" key="3">
    <source>
        <dbReference type="Proteomes" id="UP000264002"/>
    </source>
</evidence>
<dbReference type="Proteomes" id="UP000264002">
    <property type="component" value="Unassembled WGS sequence"/>
</dbReference>
<dbReference type="EMBL" id="QUWK01000005">
    <property type="protein sequence ID" value="RFU95061.1"/>
    <property type="molecule type" value="Genomic_DNA"/>
</dbReference>
<dbReference type="InterPro" id="IPR004919">
    <property type="entry name" value="GmrSD_N"/>
</dbReference>
<evidence type="ECO:0000259" key="1">
    <source>
        <dbReference type="Pfam" id="PF03235"/>
    </source>
</evidence>
<reference evidence="2 3" key="2">
    <citation type="submission" date="2018-09" db="EMBL/GenBank/DDBJ databases">
        <title>Genome of Sphaerochaeta halotolerans strain 4-11.</title>
        <authorList>
            <person name="Nazina T.N."/>
            <person name="Sokolova D.S."/>
        </authorList>
    </citation>
    <scope>NUCLEOTIDE SEQUENCE [LARGE SCALE GENOMIC DNA]</scope>
    <source>
        <strain evidence="2 3">4-11</strain>
    </source>
</reference>
<gene>
    <name evidence="2" type="ORF">DYP60_05385</name>
</gene>
<accession>A0A372MH02</accession>
<comment type="caution">
    <text evidence="2">The sequence shown here is derived from an EMBL/GenBank/DDBJ whole genome shotgun (WGS) entry which is preliminary data.</text>
</comment>